<sequence length="477" mass="54011">MACFEELPDLVIYVILAHLEFRRDLATCCLVSKNLKALATSSLYHTLYLGFATHIDQIARRFVEEGIAVAQARDPTRSRLAKKCTSSYVRCLVFDDNRYTTLFKRDELLCDYSISDFQPAIPYLTNLTTIAWRSQWLPEKTALFSSLRTHCSRLRSVEIYNWYHMFDPTPDHYADSLFGFTNLDHLVVNSKFLAHGQNRLPESIIAMIRASPNLKSLELDLGEPSTETDRTWSPNKLFKEVGLVFPELHTLRLGGRIVPQWPLTLSKGSTFFRLFFEQHQALETISLAWTPGLNEQNDLSPEVVASLFPSVRHFEGPAFLCVSILRSPLALRLESLSILDKQLGSSKAGHINQLASATDNLPKLSALNFYLESDPQAQYRAIRGISRIAPNLREVCVQALQIDLRMSIIEGLKYASNLRKLTARVSVVTPKALRALLNVCPRLEELQDTYKPHAIRSWRVVHGPSGGVELRTLDKPS</sequence>
<evidence type="ECO:0000259" key="1">
    <source>
        <dbReference type="SMART" id="SM00256"/>
    </source>
</evidence>
<gene>
    <name evidence="2" type="ORF">RDB_LOCUS164727</name>
</gene>
<dbReference type="InterPro" id="IPR032675">
    <property type="entry name" value="LRR_dom_sf"/>
</dbReference>
<name>A0A8H3BSV9_9AGAM</name>
<dbReference type="EMBL" id="CAJMWS010000812">
    <property type="protein sequence ID" value="CAE6464762.1"/>
    <property type="molecule type" value="Genomic_DNA"/>
</dbReference>
<dbReference type="SUPFAM" id="SSF52047">
    <property type="entry name" value="RNI-like"/>
    <property type="match status" value="1"/>
</dbReference>
<protein>
    <recommendedName>
        <fullName evidence="1">F-box domain-containing protein</fullName>
    </recommendedName>
</protein>
<organism evidence="2 3">
    <name type="scientific">Rhizoctonia solani</name>
    <dbReference type="NCBI Taxonomy" id="456999"/>
    <lineage>
        <taxon>Eukaryota</taxon>
        <taxon>Fungi</taxon>
        <taxon>Dikarya</taxon>
        <taxon>Basidiomycota</taxon>
        <taxon>Agaricomycotina</taxon>
        <taxon>Agaricomycetes</taxon>
        <taxon>Cantharellales</taxon>
        <taxon>Ceratobasidiaceae</taxon>
        <taxon>Rhizoctonia</taxon>
    </lineage>
</organism>
<dbReference type="Gene3D" id="3.80.10.10">
    <property type="entry name" value="Ribonuclease Inhibitor"/>
    <property type="match status" value="1"/>
</dbReference>
<dbReference type="Pfam" id="PF12937">
    <property type="entry name" value="F-box-like"/>
    <property type="match status" value="1"/>
</dbReference>
<dbReference type="InterPro" id="IPR036047">
    <property type="entry name" value="F-box-like_dom_sf"/>
</dbReference>
<dbReference type="InterPro" id="IPR001810">
    <property type="entry name" value="F-box_dom"/>
</dbReference>
<dbReference type="AlphaFoldDB" id="A0A8H3BSV9"/>
<comment type="caution">
    <text evidence="2">The sequence shown here is derived from an EMBL/GenBank/DDBJ whole genome shotgun (WGS) entry which is preliminary data.</text>
</comment>
<evidence type="ECO:0000313" key="3">
    <source>
        <dbReference type="Proteomes" id="UP000663846"/>
    </source>
</evidence>
<dbReference type="SMART" id="SM00256">
    <property type="entry name" value="FBOX"/>
    <property type="match status" value="1"/>
</dbReference>
<dbReference type="SUPFAM" id="SSF81383">
    <property type="entry name" value="F-box domain"/>
    <property type="match status" value="1"/>
</dbReference>
<evidence type="ECO:0000313" key="2">
    <source>
        <dbReference type="EMBL" id="CAE6464762.1"/>
    </source>
</evidence>
<accession>A0A8H3BSV9</accession>
<reference evidence="2" key="1">
    <citation type="submission" date="2021-01" db="EMBL/GenBank/DDBJ databases">
        <authorList>
            <person name="Kaushik A."/>
        </authorList>
    </citation>
    <scope>NUCLEOTIDE SEQUENCE</scope>
    <source>
        <strain evidence="2">AG1-1C</strain>
    </source>
</reference>
<dbReference type="Proteomes" id="UP000663846">
    <property type="component" value="Unassembled WGS sequence"/>
</dbReference>
<feature type="domain" description="F-box" evidence="1">
    <location>
        <begin position="7"/>
        <end position="48"/>
    </location>
</feature>
<proteinExistence type="predicted"/>